<keyword evidence="2" id="KW-0472">Membrane</keyword>
<feature type="transmembrane region" description="Helical" evidence="2">
    <location>
        <begin position="60"/>
        <end position="77"/>
    </location>
</feature>
<keyword evidence="2" id="KW-1133">Transmembrane helix</keyword>
<dbReference type="GeneID" id="19013318"/>
<feature type="region of interest" description="Disordered" evidence="1">
    <location>
        <begin position="36"/>
        <end position="56"/>
    </location>
</feature>
<evidence type="ECO:0000313" key="3">
    <source>
        <dbReference type="EMBL" id="CCO18167.1"/>
    </source>
</evidence>
<dbReference type="RefSeq" id="XP_007510634.1">
    <property type="nucleotide sequence ID" value="XM_007510572.1"/>
</dbReference>
<dbReference type="KEGG" id="bpg:Bathy10g02420"/>
<proteinExistence type="predicted"/>
<sequence length="212" mass="24940">MENSAQETTRIPPVFIASEAKKEGYEEELGQPFLEEDLDTDGGCPHHKHHHHGRRGHKNPFKFAFFLLLGVNVVGVMKHCQMMRRKMEWCKAHPKKCEKWKKHHGMHDGGKMEEKRGGEFTRNPIVDYFWPQPPMWMRHHAHDDGDWETTVKFEGETFPPEELGSENIGLEQFRVPENWKCKKHGKRARGRNDDDHDHDDDDDDHKYRGGKN</sequence>
<dbReference type="EMBL" id="FO082269">
    <property type="protein sequence ID" value="CCO18167.1"/>
    <property type="molecule type" value="Genomic_DNA"/>
</dbReference>
<feature type="compositionally biased region" description="Basic residues" evidence="1">
    <location>
        <begin position="45"/>
        <end position="56"/>
    </location>
</feature>
<reference evidence="3 4" key="1">
    <citation type="submission" date="2011-10" db="EMBL/GenBank/DDBJ databases">
        <authorList>
            <person name="Genoscope - CEA"/>
        </authorList>
    </citation>
    <scope>NUCLEOTIDE SEQUENCE [LARGE SCALE GENOMIC DNA]</scope>
    <source>
        <strain evidence="3 4">RCC 1105</strain>
    </source>
</reference>
<feature type="region of interest" description="Disordered" evidence="1">
    <location>
        <begin position="179"/>
        <end position="212"/>
    </location>
</feature>
<gene>
    <name evidence="3" type="ordered locus">Bathy10g02420</name>
</gene>
<dbReference type="AlphaFoldDB" id="K8EIZ8"/>
<accession>K8EIZ8</accession>
<keyword evidence="4" id="KW-1185">Reference proteome</keyword>
<organism evidence="3 4">
    <name type="scientific">Bathycoccus prasinos</name>
    <dbReference type="NCBI Taxonomy" id="41875"/>
    <lineage>
        <taxon>Eukaryota</taxon>
        <taxon>Viridiplantae</taxon>
        <taxon>Chlorophyta</taxon>
        <taxon>Mamiellophyceae</taxon>
        <taxon>Mamiellales</taxon>
        <taxon>Bathycoccaceae</taxon>
        <taxon>Bathycoccus</taxon>
    </lineage>
</organism>
<keyword evidence="2" id="KW-0812">Transmembrane</keyword>
<protein>
    <submittedName>
        <fullName evidence="3">Uncharacterized protein</fullName>
    </submittedName>
</protein>
<evidence type="ECO:0000256" key="1">
    <source>
        <dbReference type="SAM" id="MobiDB-lite"/>
    </source>
</evidence>
<name>K8EIZ8_9CHLO</name>
<evidence type="ECO:0000313" key="4">
    <source>
        <dbReference type="Proteomes" id="UP000198341"/>
    </source>
</evidence>
<evidence type="ECO:0000256" key="2">
    <source>
        <dbReference type="SAM" id="Phobius"/>
    </source>
</evidence>
<dbReference type="Proteomes" id="UP000198341">
    <property type="component" value="Chromosome 10"/>
</dbReference>